<dbReference type="InterPro" id="IPR013655">
    <property type="entry name" value="PAS_fold_3"/>
</dbReference>
<dbReference type="PROSITE" id="PS50113">
    <property type="entry name" value="PAC"/>
    <property type="match status" value="1"/>
</dbReference>
<dbReference type="Pfam" id="PF08448">
    <property type="entry name" value="PAS_4"/>
    <property type="match status" value="2"/>
</dbReference>
<dbReference type="PROSITE" id="PS50109">
    <property type="entry name" value="HIS_KIN"/>
    <property type="match status" value="1"/>
</dbReference>
<evidence type="ECO:0000259" key="6">
    <source>
        <dbReference type="PROSITE" id="PS50110"/>
    </source>
</evidence>
<dbReference type="PROSITE" id="PS50110">
    <property type="entry name" value="RESPONSE_REGULATORY"/>
    <property type="match status" value="1"/>
</dbReference>
<dbReference type="FunFam" id="3.30.450.20:FF:000099">
    <property type="entry name" value="Sensory box sensor histidine kinase"/>
    <property type="match status" value="1"/>
</dbReference>
<evidence type="ECO:0000259" key="7">
    <source>
        <dbReference type="PROSITE" id="PS50113"/>
    </source>
</evidence>
<keyword evidence="8" id="KW-0808">Transferase</keyword>
<evidence type="ECO:0000313" key="9">
    <source>
        <dbReference type="Proteomes" id="UP001055286"/>
    </source>
</evidence>
<dbReference type="Pfam" id="PF00512">
    <property type="entry name" value="HisKA"/>
    <property type="match status" value="1"/>
</dbReference>
<dbReference type="SUPFAM" id="SSF52172">
    <property type="entry name" value="CheY-like"/>
    <property type="match status" value="1"/>
</dbReference>
<dbReference type="Pfam" id="PF08447">
    <property type="entry name" value="PAS_3"/>
    <property type="match status" value="1"/>
</dbReference>
<dbReference type="SMART" id="SM00448">
    <property type="entry name" value="REC"/>
    <property type="match status" value="1"/>
</dbReference>
<organism evidence="8 9">
    <name type="scientific">Methylobacterium frigidaeris</name>
    <dbReference type="NCBI Taxonomy" id="2038277"/>
    <lineage>
        <taxon>Bacteria</taxon>
        <taxon>Pseudomonadati</taxon>
        <taxon>Pseudomonadota</taxon>
        <taxon>Alphaproteobacteria</taxon>
        <taxon>Hyphomicrobiales</taxon>
        <taxon>Methylobacteriaceae</taxon>
        <taxon>Methylobacterium</taxon>
    </lineage>
</organism>
<dbReference type="InterPro" id="IPR036097">
    <property type="entry name" value="HisK_dim/P_sf"/>
</dbReference>
<dbReference type="Pfam" id="PF02518">
    <property type="entry name" value="HATPase_c"/>
    <property type="match status" value="1"/>
</dbReference>
<dbReference type="InterPro" id="IPR001789">
    <property type="entry name" value="Sig_transdc_resp-reg_receiver"/>
</dbReference>
<dbReference type="PANTHER" id="PTHR43065:SF49">
    <property type="entry name" value="HISTIDINE KINASE"/>
    <property type="match status" value="1"/>
</dbReference>
<comment type="caution">
    <text evidence="8">The sequence shown here is derived from an EMBL/GenBank/DDBJ whole genome shotgun (WGS) entry which is preliminary data.</text>
</comment>
<dbReference type="AlphaFoldDB" id="A0AA37HF83"/>
<sequence>MSDPFSFLPSGGVTGAEIRARDWSGTSLGPPEAWSPILKSTLGLMLACPTAMFLAWGPDLLCFYNDAYRPILGYRLEAALGRPFREVWASIWDEIGPLVDATLAGDSTTVTDMPLDLSRDGRPERGWWSFSYSPAIDEAGRVAGLFCVTAETTARVLGEARLRESEDHYRHTVELNPQVPWTCDPQGNITSFSNRWLTLTGQGPRDPYGSGWIKALHPEDVPSTVTIFTACLASGDPVDVDYRIRVAATGEYRWMRARAQPRRDATGAIVAWYGVVEDIHDRKLAERDLRALNATLERRIEEALAQRKLWADVFEITDALVCALGPDFRLLAINRAYADEFEAIYGIRPRVGDDLIGLLAHVPEQQAQARAIWTRALSGEAFTLIEEFGDPDRKRPSYELAFTPLRDAEGRRIGAFQYATDVTQRLRDQEQLAKAEEALRQAQKMEAVGQLTGGVAHDFNNLLTIIRSSVDLLRKPDLPEERRRRYMDAVSDTVDRAAKLTGQLLAFARRQPLRPEVFDVGGRIASTADMLASVTGARIRVVVEAPTTACHVLADPSQFDTALINMAVNARDAMEGEGTLILRLECRRGLPAIRGHAGTSGPFVAISVIDQGTGIAPAELPHIFEPFFTTKEVGKGTGLGLSQVIGFAKQSGGDVDVASELGRGTTFTLYLPQAEPPAAEVAHQPRAALDGQALCILVVEDNLDVGRFCTQILEELGHGTVWARNGEEALAEIERDPDRFDAVFSDVVMPGMGGIALARRLRALLPDLPIILTSGYSDVLAREGTHGFDLVRKPYSAAQVAEAFRAVPGRRRTARAT</sequence>
<dbReference type="Proteomes" id="UP001055286">
    <property type="component" value="Unassembled WGS sequence"/>
</dbReference>
<dbReference type="RefSeq" id="WP_238192560.1">
    <property type="nucleotide sequence ID" value="NZ_BPQJ01000025.1"/>
</dbReference>
<dbReference type="SMART" id="SM00387">
    <property type="entry name" value="HATPase_c"/>
    <property type="match status" value="1"/>
</dbReference>
<feature type="domain" description="Response regulatory" evidence="6">
    <location>
        <begin position="695"/>
        <end position="808"/>
    </location>
</feature>
<keyword evidence="8" id="KW-0418">Kinase</keyword>
<dbReference type="SMART" id="SM00388">
    <property type="entry name" value="HisKA"/>
    <property type="match status" value="1"/>
</dbReference>
<dbReference type="InterPro" id="IPR036890">
    <property type="entry name" value="HATPase_C_sf"/>
</dbReference>
<dbReference type="CDD" id="cd00130">
    <property type="entry name" value="PAS"/>
    <property type="match status" value="2"/>
</dbReference>
<dbReference type="InterPro" id="IPR003594">
    <property type="entry name" value="HATPase_dom"/>
</dbReference>
<evidence type="ECO:0000256" key="1">
    <source>
        <dbReference type="ARBA" id="ARBA00000085"/>
    </source>
</evidence>
<feature type="domain" description="Histidine kinase" evidence="5">
    <location>
        <begin position="454"/>
        <end position="675"/>
    </location>
</feature>
<feature type="domain" description="PAC" evidence="7">
    <location>
        <begin position="238"/>
        <end position="291"/>
    </location>
</feature>
<dbReference type="NCBIfam" id="TIGR00229">
    <property type="entry name" value="sensory_box"/>
    <property type="match status" value="1"/>
</dbReference>
<dbReference type="InterPro" id="IPR003661">
    <property type="entry name" value="HisK_dim/P_dom"/>
</dbReference>
<reference evidence="8" key="1">
    <citation type="journal article" date="2016" name="Front. Microbiol.">
        <title>Genome Sequence of the Piezophilic, Mesophilic Sulfate-Reducing Bacterium Desulfovibrio indicus J2T.</title>
        <authorList>
            <person name="Cao J."/>
            <person name="Maignien L."/>
            <person name="Shao Z."/>
            <person name="Alain K."/>
            <person name="Jebbar M."/>
        </authorList>
    </citation>
    <scope>NUCLEOTIDE SEQUENCE</scope>
    <source>
        <strain evidence="8">JCM 32048</strain>
    </source>
</reference>
<evidence type="ECO:0000259" key="5">
    <source>
        <dbReference type="PROSITE" id="PS50109"/>
    </source>
</evidence>
<dbReference type="Gene3D" id="3.40.50.2300">
    <property type="match status" value="1"/>
</dbReference>
<evidence type="ECO:0000256" key="2">
    <source>
        <dbReference type="ARBA" id="ARBA00012438"/>
    </source>
</evidence>
<dbReference type="InterPro" id="IPR000700">
    <property type="entry name" value="PAS-assoc_C"/>
</dbReference>
<name>A0AA37HF83_9HYPH</name>
<dbReference type="Pfam" id="PF00072">
    <property type="entry name" value="Response_reg"/>
    <property type="match status" value="1"/>
</dbReference>
<dbReference type="Gene3D" id="3.30.450.20">
    <property type="entry name" value="PAS domain"/>
    <property type="match status" value="3"/>
</dbReference>
<feature type="modified residue" description="4-aspartylphosphate" evidence="4">
    <location>
        <position position="746"/>
    </location>
</feature>
<dbReference type="InterPro" id="IPR013656">
    <property type="entry name" value="PAS_4"/>
</dbReference>
<dbReference type="SMART" id="SM00091">
    <property type="entry name" value="PAS"/>
    <property type="match status" value="2"/>
</dbReference>
<dbReference type="CDD" id="cd00082">
    <property type="entry name" value="HisKA"/>
    <property type="match status" value="1"/>
</dbReference>
<dbReference type="InterPro" id="IPR004358">
    <property type="entry name" value="Sig_transdc_His_kin-like_C"/>
</dbReference>
<dbReference type="InterPro" id="IPR005467">
    <property type="entry name" value="His_kinase_dom"/>
</dbReference>
<dbReference type="PRINTS" id="PR00344">
    <property type="entry name" value="BCTRLSENSOR"/>
</dbReference>
<dbReference type="InterPro" id="IPR001610">
    <property type="entry name" value="PAC"/>
</dbReference>
<dbReference type="SUPFAM" id="SSF55785">
    <property type="entry name" value="PYP-like sensor domain (PAS domain)"/>
    <property type="match status" value="3"/>
</dbReference>
<dbReference type="EC" id="2.7.13.3" evidence="2"/>
<accession>A0AA37HF83</accession>
<dbReference type="SMART" id="SM00086">
    <property type="entry name" value="PAC"/>
    <property type="match status" value="1"/>
</dbReference>
<keyword evidence="3 4" id="KW-0597">Phosphoprotein</keyword>
<proteinExistence type="predicted"/>
<comment type="catalytic activity">
    <reaction evidence="1">
        <text>ATP + protein L-histidine = ADP + protein N-phospho-L-histidine.</text>
        <dbReference type="EC" id="2.7.13.3"/>
    </reaction>
</comment>
<evidence type="ECO:0000256" key="4">
    <source>
        <dbReference type="PROSITE-ProRule" id="PRU00169"/>
    </source>
</evidence>
<dbReference type="EMBL" id="BPQJ01000025">
    <property type="protein sequence ID" value="GJD64489.1"/>
    <property type="molecule type" value="Genomic_DNA"/>
</dbReference>
<protein>
    <recommendedName>
        <fullName evidence="2">histidine kinase</fullName>
        <ecNumber evidence="2">2.7.13.3</ecNumber>
    </recommendedName>
</protein>
<dbReference type="Gene3D" id="3.30.565.10">
    <property type="entry name" value="Histidine kinase-like ATPase, C-terminal domain"/>
    <property type="match status" value="1"/>
</dbReference>
<reference evidence="8" key="2">
    <citation type="submission" date="2021-08" db="EMBL/GenBank/DDBJ databases">
        <authorList>
            <person name="Tani A."/>
            <person name="Ola A."/>
            <person name="Ogura Y."/>
            <person name="Katsura K."/>
            <person name="Hayashi T."/>
        </authorList>
    </citation>
    <scope>NUCLEOTIDE SEQUENCE</scope>
    <source>
        <strain evidence="8">JCM 32048</strain>
    </source>
</reference>
<evidence type="ECO:0000313" key="8">
    <source>
        <dbReference type="EMBL" id="GJD64489.1"/>
    </source>
</evidence>
<dbReference type="Gene3D" id="1.10.287.130">
    <property type="match status" value="1"/>
</dbReference>
<dbReference type="SUPFAM" id="SSF55874">
    <property type="entry name" value="ATPase domain of HSP90 chaperone/DNA topoisomerase II/histidine kinase"/>
    <property type="match status" value="1"/>
</dbReference>
<dbReference type="SUPFAM" id="SSF47384">
    <property type="entry name" value="Homodimeric domain of signal transducing histidine kinase"/>
    <property type="match status" value="1"/>
</dbReference>
<dbReference type="InterPro" id="IPR000014">
    <property type="entry name" value="PAS"/>
</dbReference>
<evidence type="ECO:0000256" key="3">
    <source>
        <dbReference type="ARBA" id="ARBA00022553"/>
    </source>
</evidence>
<dbReference type="InterPro" id="IPR011006">
    <property type="entry name" value="CheY-like_superfamily"/>
</dbReference>
<dbReference type="PANTHER" id="PTHR43065">
    <property type="entry name" value="SENSOR HISTIDINE KINASE"/>
    <property type="match status" value="1"/>
</dbReference>
<gene>
    <name evidence="8" type="primary">rcsC_27</name>
    <name evidence="8" type="ORF">MPEAHAMD_4672</name>
</gene>
<dbReference type="InterPro" id="IPR035965">
    <property type="entry name" value="PAS-like_dom_sf"/>
</dbReference>
<keyword evidence="9" id="KW-1185">Reference proteome</keyword>
<dbReference type="GO" id="GO:0000155">
    <property type="term" value="F:phosphorelay sensor kinase activity"/>
    <property type="evidence" value="ECO:0007669"/>
    <property type="project" value="InterPro"/>
</dbReference>